<keyword evidence="1" id="KW-1133">Transmembrane helix</keyword>
<protein>
    <submittedName>
        <fullName evidence="2">Putative ovule protein</fullName>
    </submittedName>
</protein>
<feature type="transmembrane region" description="Helical" evidence="1">
    <location>
        <begin position="6"/>
        <end position="28"/>
    </location>
</feature>
<keyword evidence="1" id="KW-0812">Transmembrane</keyword>
<proteinExistence type="predicted"/>
<feature type="transmembrane region" description="Helical" evidence="1">
    <location>
        <begin position="49"/>
        <end position="65"/>
    </location>
</feature>
<name>A0A0V0HPF9_SOLCH</name>
<keyword evidence="1" id="KW-0472">Membrane</keyword>
<evidence type="ECO:0000256" key="1">
    <source>
        <dbReference type="SAM" id="Phobius"/>
    </source>
</evidence>
<sequence>MYVVNMVLSSVFLSSSSILWLSILPYFPENQVTSTLLTMKFVFLKIKKMVVYVAINIPVVNGIWSSRHSSFAHIIEIWISFPAFSSYTCKLPL</sequence>
<reference evidence="2" key="1">
    <citation type="submission" date="2015-12" db="EMBL/GenBank/DDBJ databases">
        <title>Gene expression during late stages of embryo sac development: a critical building block for successful pollen-pistil interactions.</title>
        <authorList>
            <person name="Liu Y."/>
            <person name="Joly V."/>
            <person name="Sabar M."/>
            <person name="Matton D.P."/>
        </authorList>
    </citation>
    <scope>NUCLEOTIDE SEQUENCE</scope>
</reference>
<accession>A0A0V0HPF9</accession>
<dbReference type="EMBL" id="GEDG01016732">
    <property type="protein sequence ID" value="JAP22289.1"/>
    <property type="molecule type" value="Transcribed_RNA"/>
</dbReference>
<dbReference type="AlphaFoldDB" id="A0A0V0HPF9"/>
<evidence type="ECO:0000313" key="2">
    <source>
        <dbReference type="EMBL" id="JAP22289.1"/>
    </source>
</evidence>
<organism evidence="2">
    <name type="scientific">Solanum chacoense</name>
    <name type="common">Chaco potato</name>
    <dbReference type="NCBI Taxonomy" id="4108"/>
    <lineage>
        <taxon>Eukaryota</taxon>
        <taxon>Viridiplantae</taxon>
        <taxon>Streptophyta</taxon>
        <taxon>Embryophyta</taxon>
        <taxon>Tracheophyta</taxon>
        <taxon>Spermatophyta</taxon>
        <taxon>Magnoliopsida</taxon>
        <taxon>eudicotyledons</taxon>
        <taxon>Gunneridae</taxon>
        <taxon>Pentapetalae</taxon>
        <taxon>asterids</taxon>
        <taxon>lamiids</taxon>
        <taxon>Solanales</taxon>
        <taxon>Solanaceae</taxon>
        <taxon>Solanoideae</taxon>
        <taxon>Solaneae</taxon>
        <taxon>Solanum</taxon>
    </lineage>
</organism>